<sequence>MKFTIAFIAFLCTSMSWAINAKKVEEPKDKREAPLGYAGGGLSAHNYQAPSYGHEGASAISVGAGYSVGGAKPSFSFGGHGASAAFQLPSEGLQSSGHATLKLPPITLQPSHGLAASDLSQLMSQLSHSLNSGTYNLQPAAGAEAYAGFQQIDNGGHEASLPQYAYASPSIQQYSVSEQQVSSVPSYAAGTKGLGSYGSTGPVLFTPSEAHASSAALSYPAVSSGHSFGDISSAGLSFGGVPSSGYTFGGASGQSYGEGSVPHGGSGHSLAGFSFGGSGNSYSGPYKSLSAGYTVPSKTSFKPSAFVGSSIQGDSSHGLSSLAGSHGTPSFASLSGSGHGLSLSSGGHGASFGGSFGGFGSGSSKFIAPSYAPTKSAGFGSLESIASYSSGGHSASPSGTTYGAPSNSFAHSNNAHAASSSKPQYYVPSSKYHSFGEGSSSYKAPISSHSSLSSYSSGPKYNFGRHGHSKLRYGSPADAQGSYSENTYNTIKYSEELKPRVH</sequence>
<evidence type="ECO:0000256" key="1">
    <source>
        <dbReference type="SAM" id="SignalP"/>
    </source>
</evidence>
<dbReference type="RefSeq" id="XP_026762612.2">
    <property type="nucleotide sequence ID" value="XM_026906811.3"/>
</dbReference>
<dbReference type="InParanoid" id="A0A6J1X7D7"/>
<evidence type="ECO:0000313" key="3">
    <source>
        <dbReference type="RefSeq" id="XP_026762612.2"/>
    </source>
</evidence>
<proteinExistence type="predicted"/>
<organism evidence="2 3">
    <name type="scientific">Galleria mellonella</name>
    <name type="common">Greater wax moth</name>
    <dbReference type="NCBI Taxonomy" id="7137"/>
    <lineage>
        <taxon>Eukaryota</taxon>
        <taxon>Metazoa</taxon>
        <taxon>Ecdysozoa</taxon>
        <taxon>Arthropoda</taxon>
        <taxon>Hexapoda</taxon>
        <taxon>Insecta</taxon>
        <taxon>Pterygota</taxon>
        <taxon>Neoptera</taxon>
        <taxon>Endopterygota</taxon>
        <taxon>Lepidoptera</taxon>
        <taxon>Glossata</taxon>
        <taxon>Ditrysia</taxon>
        <taxon>Pyraloidea</taxon>
        <taxon>Pyralidae</taxon>
        <taxon>Galleriinae</taxon>
        <taxon>Galleria</taxon>
    </lineage>
</organism>
<dbReference type="Proteomes" id="UP001652740">
    <property type="component" value="Unplaced"/>
</dbReference>
<feature type="signal peptide" evidence="1">
    <location>
        <begin position="1"/>
        <end position="18"/>
    </location>
</feature>
<feature type="chain" id="PRO_5047356825" evidence="1">
    <location>
        <begin position="19"/>
        <end position="502"/>
    </location>
</feature>
<accession>A0A6J1X7D7</accession>
<keyword evidence="1" id="KW-0732">Signal</keyword>
<dbReference type="KEGG" id="gmw:113521281"/>
<protein>
    <submittedName>
        <fullName evidence="3">Hornerin-like</fullName>
    </submittedName>
</protein>
<keyword evidence="2" id="KW-1185">Reference proteome</keyword>
<dbReference type="AlphaFoldDB" id="A0A6J1X7D7"/>
<dbReference type="GeneID" id="113521281"/>
<evidence type="ECO:0000313" key="2">
    <source>
        <dbReference type="Proteomes" id="UP001652740"/>
    </source>
</evidence>
<gene>
    <name evidence="3" type="primary">LOC113521281</name>
</gene>
<reference evidence="3" key="1">
    <citation type="submission" date="2025-08" db="UniProtKB">
        <authorList>
            <consortium name="RefSeq"/>
        </authorList>
    </citation>
    <scope>IDENTIFICATION</scope>
    <source>
        <tissue evidence="3">Whole larvae</tissue>
    </source>
</reference>
<name>A0A6J1X7D7_GALME</name>